<dbReference type="SUPFAM" id="SSF54593">
    <property type="entry name" value="Glyoxalase/Bleomycin resistance protein/Dihydroxybiphenyl dioxygenase"/>
    <property type="match status" value="1"/>
</dbReference>
<comment type="caution">
    <text evidence="2">The sequence shown here is derived from an EMBL/GenBank/DDBJ whole genome shotgun (WGS) entry which is preliminary data.</text>
</comment>
<dbReference type="InterPro" id="IPR037523">
    <property type="entry name" value="VOC_core"/>
</dbReference>
<dbReference type="EMBL" id="SMKX01000049">
    <property type="protein sequence ID" value="TDD58616.1"/>
    <property type="molecule type" value="Genomic_DNA"/>
</dbReference>
<dbReference type="RefSeq" id="WP_132168997.1">
    <property type="nucleotide sequence ID" value="NZ_SMKX01000049.1"/>
</dbReference>
<proteinExistence type="predicted"/>
<dbReference type="Pfam" id="PF00903">
    <property type="entry name" value="Glyoxalase"/>
    <property type="match status" value="1"/>
</dbReference>
<name>A0A4R4ZKM6_9ACTN</name>
<evidence type="ECO:0000313" key="3">
    <source>
        <dbReference type="Proteomes" id="UP000295124"/>
    </source>
</evidence>
<reference evidence="2 3" key="1">
    <citation type="submission" date="2019-03" db="EMBL/GenBank/DDBJ databases">
        <title>Draft genome sequences of novel Actinobacteria.</title>
        <authorList>
            <person name="Sahin N."/>
            <person name="Ay H."/>
            <person name="Saygin H."/>
        </authorList>
    </citation>
    <scope>NUCLEOTIDE SEQUENCE [LARGE SCALE GENOMIC DNA]</scope>
    <source>
        <strain evidence="2 3">JCM 13523</strain>
    </source>
</reference>
<dbReference type="PROSITE" id="PS51819">
    <property type="entry name" value="VOC"/>
    <property type="match status" value="1"/>
</dbReference>
<gene>
    <name evidence="2" type="ORF">E1263_18575</name>
</gene>
<dbReference type="AlphaFoldDB" id="A0A4R4ZKM6"/>
<evidence type="ECO:0000259" key="1">
    <source>
        <dbReference type="PROSITE" id="PS51819"/>
    </source>
</evidence>
<accession>A0A4R4ZKM6</accession>
<dbReference type="InterPro" id="IPR004360">
    <property type="entry name" value="Glyas_Fos-R_dOase_dom"/>
</dbReference>
<keyword evidence="3" id="KW-1185">Reference proteome</keyword>
<evidence type="ECO:0000313" key="2">
    <source>
        <dbReference type="EMBL" id="TDD58616.1"/>
    </source>
</evidence>
<protein>
    <submittedName>
        <fullName evidence="2">Glyoxalase/bleomycin resistance/dioxygenase family protein</fullName>
    </submittedName>
</protein>
<dbReference type="OrthoDB" id="9798430at2"/>
<organism evidence="2 3">
    <name type="scientific">Kribbella antibiotica</name>
    <dbReference type="NCBI Taxonomy" id="190195"/>
    <lineage>
        <taxon>Bacteria</taxon>
        <taxon>Bacillati</taxon>
        <taxon>Actinomycetota</taxon>
        <taxon>Actinomycetes</taxon>
        <taxon>Propionibacteriales</taxon>
        <taxon>Kribbellaceae</taxon>
        <taxon>Kribbella</taxon>
    </lineage>
</organism>
<dbReference type="GO" id="GO:0051213">
    <property type="term" value="F:dioxygenase activity"/>
    <property type="evidence" value="ECO:0007669"/>
    <property type="project" value="UniProtKB-KW"/>
</dbReference>
<feature type="domain" description="VOC" evidence="1">
    <location>
        <begin position="3"/>
        <end position="127"/>
    </location>
</feature>
<keyword evidence="2" id="KW-0223">Dioxygenase</keyword>
<keyword evidence="2" id="KW-0560">Oxidoreductase</keyword>
<sequence>MTHLDLVTFLTYDMERTRAFYCEMLHFEVVEEFSRGDHFSWLRSKKRMSSIALFNAREKAERPTVAHIPDQSGGVMIGFEVDSAAEYYELWKARGDIPIRTEVFDMGKGFTFGAQDPEGNFIQCFDVHPHFRLIQERLGMD</sequence>
<dbReference type="Proteomes" id="UP000295124">
    <property type="component" value="Unassembled WGS sequence"/>
</dbReference>
<dbReference type="InterPro" id="IPR029068">
    <property type="entry name" value="Glyas_Bleomycin-R_OHBP_Dase"/>
</dbReference>
<dbReference type="Gene3D" id="3.10.180.10">
    <property type="entry name" value="2,3-Dihydroxybiphenyl 1,2-Dioxygenase, domain 1"/>
    <property type="match status" value="1"/>
</dbReference>